<gene>
    <name evidence="2" type="ORF">GFSPODELE1_LOCUS6424</name>
</gene>
<proteinExistence type="predicted"/>
<reference evidence="3" key="1">
    <citation type="submission" date="2024-04" db="EMBL/GenBank/DDBJ databases">
        <authorList>
            <person name="Shaw F."/>
            <person name="Minotto A."/>
        </authorList>
    </citation>
    <scope>NUCLEOTIDE SEQUENCE [LARGE SCALE GENOMIC DNA]</scope>
</reference>
<sequence>MQQIVRGEKNYEFRRYRIASTVCRVWFYLNAPLSHIAYVCEIDSARTRNKGDDKLIENGLGNAEFNNRHPDWKGYDYAYRIRSVYKLRKPITLRHMKSIYGIKGAPRGLIYVPPKLLQDVSWNAQIKILPKIDVESKPSPNEKENAPSDGPTATLVVAVTGGSRKRTRPAMDDAPPSDNFVTKKQRR</sequence>
<name>A0ABP1DLJ1_9APHY</name>
<dbReference type="EMBL" id="OZ037947">
    <property type="protein sequence ID" value="CAL1707544.1"/>
    <property type="molecule type" value="Genomic_DNA"/>
</dbReference>
<protein>
    <submittedName>
        <fullName evidence="2">Uncharacterized protein</fullName>
    </submittedName>
</protein>
<dbReference type="Proteomes" id="UP001497453">
    <property type="component" value="Chromosome 4"/>
</dbReference>
<accession>A0ABP1DLJ1</accession>
<organism evidence="2 3">
    <name type="scientific">Somion occarium</name>
    <dbReference type="NCBI Taxonomy" id="3059160"/>
    <lineage>
        <taxon>Eukaryota</taxon>
        <taxon>Fungi</taxon>
        <taxon>Dikarya</taxon>
        <taxon>Basidiomycota</taxon>
        <taxon>Agaricomycotina</taxon>
        <taxon>Agaricomycetes</taxon>
        <taxon>Polyporales</taxon>
        <taxon>Cerrenaceae</taxon>
        <taxon>Somion</taxon>
    </lineage>
</organism>
<feature type="compositionally biased region" description="Basic and acidic residues" evidence="1">
    <location>
        <begin position="135"/>
        <end position="146"/>
    </location>
</feature>
<evidence type="ECO:0000313" key="2">
    <source>
        <dbReference type="EMBL" id="CAL1707544.1"/>
    </source>
</evidence>
<evidence type="ECO:0000313" key="3">
    <source>
        <dbReference type="Proteomes" id="UP001497453"/>
    </source>
</evidence>
<keyword evidence="3" id="KW-1185">Reference proteome</keyword>
<evidence type="ECO:0000256" key="1">
    <source>
        <dbReference type="SAM" id="MobiDB-lite"/>
    </source>
</evidence>
<feature type="region of interest" description="Disordered" evidence="1">
    <location>
        <begin position="135"/>
        <end position="187"/>
    </location>
</feature>
<dbReference type="SUPFAM" id="SSF88697">
    <property type="entry name" value="PUA domain-like"/>
    <property type="match status" value="1"/>
</dbReference>
<dbReference type="InterPro" id="IPR015947">
    <property type="entry name" value="PUA-like_sf"/>
</dbReference>